<reference evidence="2 3" key="1">
    <citation type="journal article" date="2013" name="MBio">
        <title>Genome sequencing of the plant pathogen Taphrina deformans, the causal agent of peach leaf curl.</title>
        <authorList>
            <person name="Cisse O.H."/>
            <person name="Almeida J.M.G.C.F."/>
            <person name="Fonseca A."/>
            <person name="Kumar A.A."/>
            <person name="Salojaervi J."/>
            <person name="Overmyer K."/>
            <person name="Hauser P.M."/>
            <person name="Pagni M."/>
        </authorList>
    </citation>
    <scope>NUCLEOTIDE SEQUENCE [LARGE SCALE GENOMIC DNA]</scope>
    <source>
        <strain evidence="3">PYCC 5710 / ATCC 11124 / CBS 356.35 / IMI 108563 / JCM 9778 / NBRC 8474</strain>
    </source>
</reference>
<dbReference type="SUPFAM" id="SSF88697">
    <property type="entry name" value="PUA domain-like"/>
    <property type="match status" value="1"/>
</dbReference>
<dbReference type="VEuPathDB" id="FungiDB:TAPDE_002371"/>
<dbReference type="InterPro" id="IPR015947">
    <property type="entry name" value="PUA-like_sf"/>
</dbReference>
<dbReference type="SUPFAM" id="SSF55159">
    <property type="entry name" value="eIF1-like"/>
    <property type="match status" value="1"/>
</dbReference>
<proteinExistence type="predicted"/>
<dbReference type="Pfam" id="PF26292">
    <property type="entry name" value="PUA_elF2D"/>
    <property type="match status" value="1"/>
</dbReference>
<dbReference type="PANTHER" id="PTHR12217">
    <property type="entry name" value="EUKARYOTIC TRANSLATION INITIATION FACTOR 2D"/>
    <property type="match status" value="1"/>
</dbReference>
<dbReference type="Pfam" id="PF01253">
    <property type="entry name" value="SUI1"/>
    <property type="match status" value="1"/>
</dbReference>
<dbReference type="PANTHER" id="PTHR12217:SF4">
    <property type="entry name" value="EUKARYOTIC TRANSLATION INITIATION FACTOR 2D"/>
    <property type="match status" value="1"/>
</dbReference>
<keyword evidence="3" id="KW-1185">Reference proteome</keyword>
<name>R4XD96_TAPDE</name>
<dbReference type="InterPro" id="IPR057429">
    <property type="entry name" value="WH_eIF2D"/>
</dbReference>
<evidence type="ECO:0000313" key="2">
    <source>
        <dbReference type="EMBL" id="CCG82378.1"/>
    </source>
</evidence>
<dbReference type="GO" id="GO:0003743">
    <property type="term" value="F:translation initiation factor activity"/>
    <property type="evidence" value="ECO:0007669"/>
    <property type="project" value="InterPro"/>
</dbReference>
<dbReference type="OrthoDB" id="199771at2759"/>
<organism evidence="2 3">
    <name type="scientific">Taphrina deformans (strain PYCC 5710 / ATCC 11124 / CBS 356.35 / IMI 108563 / JCM 9778 / NBRC 8474)</name>
    <name type="common">Peach leaf curl fungus</name>
    <name type="synonym">Lalaria deformans</name>
    <dbReference type="NCBI Taxonomy" id="1097556"/>
    <lineage>
        <taxon>Eukaryota</taxon>
        <taxon>Fungi</taxon>
        <taxon>Dikarya</taxon>
        <taxon>Ascomycota</taxon>
        <taxon>Taphrinomycotina</taxon>
        <taxon>Taphrinomycetes</taxon>
        <taxon>Taphrinales</taxon>
        <taxon>Taphrinaceae</taxon>
        <taxon>Taphrina</taxon>
    </lineage>
</organism>
<gene>
    <name evidence="2" type="ORF">TAPDE_002371</name>
</gene>
<dbReference type="InterPro" id="IPR001950">
    <property type="entry name" value="SUI1"/>
</dbReference>
<dbReference type="InterPro" id="IPR039757">
    <property type="entry name" value="EIF2D"/>
</dbReference>
<dbReference type="InterPro" id="IPR048248">
    <property type="entry name" value="PUA_eIF2d-like"/>
</dbReference>
<dbReference type="Gene3D" id="3.30.780.10">
    <property type="entry name" value="SUI1-like domain"/>
    <property type="match status" value="1"/>
</dbReference>
<sequence length="554" mass="60636">MFKKQATYKSATAIRNSERKSLVADVRRIYAPTFEDKSEEDIKEIVDLILPASGIEASTYTSTKGHRGTLYSCGNVAIFIRFETHLVPTLHTFWKCPDLTTTVLTGSQVLGNLQAGSDLMVKGMFEYSSRVKAGEVVGIRITGKSHIVAVGLAAVDFDKVNREAGGKGLLLVTCLGDTVTPESAYPTEDNIAQEVKLNQDISSLSLTENEPDTKSVQVEDEGVQEEFPGLSTAEIDAAFSQALLFGLHAASGAQQEIQLPIPSSTLVDAHVLPFLPSRHPDLVFKKTSFTDPVAGKKASKFLTKQKFLKTKETKGQLNITGIDWQAPEISSFAPYKLPSPTVDSAEKARVNPESGTEKKVIQVEELYRPPSSTDTLLGTDGGGMYSRLELSGMMDRYYAAHGLVTTNPKMITVDPELFHAVVPKTSSQRQLSRDVLLRGLIRLCAVHHRIDGGKIRKGPVPDLEIVMESRQGKKSVTRLLHLDRFLPSPTDVNLIMDELKRKCAVSVSIGEVKGTKPGSSVEVMVQGKKSTEVVEVLETWGVRKAWIKVLDKTK</sequence>
<dbReference type="Proteomes" id="UP000013776">
    <property type="component" value="Unassembled WGS sequence"/>
</dbReference>
<dbReference type="PROSITE" id="PS50296">
    <property type="entry name" value="SUI1"/>
    <property type="match status" value="1"/>
</dbReference>
<dbReference type="Pfam" id="PF17832">
    <property type="entry name" value="Pre-PUA"/>
    <property type="match status" value="1"/>
</dbReference>
<protein>
    <submittedName>
        <fullName evidence="2">RNA binding protein Ligatin/Tma64</fullName>
    </submittedName>
</protein>
<dbReference type="InterPro" id="IPR036877">
    <property type="entry name" value="SUI1_dom_sf"/>
</dbReference>
<dbReference type="STRING" id="1097556.R4XD96"/>
<dbReference type="AlphaFoldDB" id="R4XD96"/>
<evidence type="ECO:0000259" key="1">
    <source>
        <dbReference type="PROSITE" id="PS50296"/>
    </source>
</evidence>
<dbReference type="EMBL" id="CAHR02000083">
    <property type="protein sequence ID" value="CCG82378.1"/>
    <property type="molecule type" value="Genomic_DNA"/>
</dbReference>
<dbReference type="InterPro" id="IPR041366">
    <property type="entry name" value="Pre-PUA"/>
</dbReference>
<dbReference type="eggNOG" id="KOG2522">
    <property type="taxonomic scope" value="Eukaryota"/>
</dbReference>
<dbReference type="Gene3D" id="3.10.400.20">
    <property type="match status" value="1"/>
</dbReference>
<dbReference type="Pfam" id="PF25304">
    <property type="entry name" value="WHD_eIF2D"/>
    <property type="match status" value="1"/>
</dbReference>
<feature type="domain" description="SUI1" evidence="1">
    <location>
        <begin position="463"/>
        <end position="541"/>
    </location>
</feature>
<dbReference type="GO" id="GO:0001731">
    <property type="term" value="P:formation of translation preinitiation complex"/>
    <property type="evidence" value="ECO:0007669"/>
    <property type="project" value="InterPro"/>
</dbReference>
<accession>R4XD96</accession>
<comment type="caution">
    <text evidence="2">The sequence shown here is derived from an EMBL/GenBank/DDBJ whole genome shotgun (WGS) entry which is preliminary data.</text>
</comment>
<evidence type="ECO:0000313" key="3">
    <source>
        <dbReference type="Proteomes" id="UP000013776"/>
    </source>
</evidence>